<evidence type="ECO:0000313" key="9">
    <source>
        <dbReference type="Proteomes" id="UP000487268"/>
    </source>
</evidence>
<organism evidence="8 9">
    <name type="scientific">Actinomadura macrotermitis</name>
    <dbReference type="NCBI Taxonomy" id="2585200"/>
    <lineage>
        <taxon>Bacteria</taxon>
        <taxon>Bacillati</taxon>
        <taxon>Actinomycetota</taxon>
        <taxon>Actinomycetes</taxon>
        <taxon>Streptosporangiales</taxon>
        <taxon>Thermomonosporaceae</taxon>
        <taxon>Actinomadura</taxon>
    </lineage>
</organism>
<gene>
    <name evidence="8" type="ORF">ACRB68_37520</name>
</gene>
<dbReference type="Proteomes" id="UP000487268">
    <property type="component" value="Unassembled WGS sequence"/>
</dbReference>
<dbReference type="InterPro" id="IPR032694">
    <property type="entry name" value="CopC/D"/>
</dbReference>
<evidence type="ECO:0000256" key="2">
    <source>
        <dbReference type="ARBA" id="ARBA00022723"/>
    </source>
</evidence>
<dbReference type="GO" id="GO:0046688">
    <property type="term" value="P:response to copper ion"/>
    <property type="evidence" value="ECO:0007669"/>
    <property type="project" value="InterPro"/>
</dbReference>
<keyword evidence="5" id="KW-0472">Membrane</keyword>
<reference evidence="8 9" key="1">
    <citation type="submission" date="2019-10" db="EMBL/GenBank/DDBJ databases">
        <title>Actinomadura rubteroloni sp. nov. and Actinomadura macrotermitis sp. nov., isolated from the gut of fungus growing-termite Macrotermes natalensis.</title>
        <authorList>
            <person name="Benndorf R."/>
            <person name="Martin K."/>
            <person name="Kuefner M."/>
            <person name="De Beer W."/>
            <person name="Kaster A.-K."/>
            <person name="Vollmers J."/>
            <person name="Poulsen M."/>
            <person name="Beemelmanns C."/>
        </authorList>
    </citation>
    <scope>NUCLEOTIDE SEQUENCE [LARGE SCALE GENOMIC DNA]</scope>
    <source>
        <strain evidence="8 9">RB68</strain>
    </source>
</reference>
<proteinExistence type="predicted"/>
<dbReference type="InterPro" id="IPR014755">
    <property type="entry name" value="Cu-Rt/internalin_Ig-like"/>
</dbReference>
<keyword evidence="5" id="KW-1133">Transmembrane helix</keyword>
<dbReference type="GO" id="GO:0005507">
    <property type="term" value="F:copper ion binding"/>
    <property type="evidence" value="ECO:0007669"/>
    <property type="project" value="InterPro"/>
</dbReference>
<protein>
    <recommendedName>
        <fullName evidence="7">CopC domain-containing protein</fullName>
    </recommendedName>
</protein>
<evidence type="ECO:0000259" key="7">
    <source>
        <dbReference type="Pfam" id="PF04234"/>
    </source>
</evidence>
<evidence type="ECO:0000256" key="3">
    <source>
        <dbReference type="ARBA" id="ARBA00022729"/>
    </source>
</evidence>
<evidence type="ECO:0000256" key="4">
    <source>
        <dbReference type="ARBA" id="ARBA00023008"/>
    </source>
</evidence>
<comment type="caution">
    <text evidence="8">The sequence shown here is derived from an EMBL/GenBank/DDBJ whole genome shotgun (WGS) entry which is preliminary data.</text>
</comment>
<feature type="transmembrane region" description="Helical" evidence="5">
    <location>
        <begin position="146"/>
        <end position="166"/>
    </location>
</feature>
<dbReference type="GO" id="GO:0006825">
    <property type="term" value="P:copper ion transport"/>
    <property type="evidence" value="ECO:0007669"/>
    <property type="project" value="InterPro"/>
</dbReference>
<keyword evidence="2" id="KW-0479">Metal-binding</keyword>
<feature type="chain" id="PRO_5029889174" description="CopC domain-containing protein" evidence="6">
    <location>
        <begin position="26"/>
        <end position="172"/>
    </location>
</feature>
<evidence type="ECO:0000256" key="5">
    <source>
        <dbReference type="SAM" id="Phobius"/>
    </source>
</evidence>
<dbReference type="PANTHER" id="PTHR34820:SF4">
    <property type="entry name" value="INNER MEMBRANE PROTEIN YEBZ"/>
    <property type="match status" value="1"/>
</dbReference>
<sequence length="172" mass="16792">MRRGLAALALAGTAALALPPAPAQAHTTLRSSDPAAGATVAAPSAITLTFADPVMVPQVVLTDGDGGRHEAGAARAVDAKVTQAVNGTLPNGTYRVGWRVVSVDGHPVSGTFRFTVKDSTTAAAAPAPAPSTGPAAKASSGGAARWLWVGLAAGAVALVAGGAALARRSRAA</sequence>
<dbReference type="PANTHER" id="PTHR34820">
    <property type="entry name" value="INNER MEMBRANE PROTEIN YEBZ"/>
    <property type="match status" value="1"/>
</dbReference>
<dbReference type="GO" id="GO:0005886">
    <property type="term" value="C:plasma membrane"/>
    <property type="evidence" value="ECO:0007669"/>
    <property type="project" value="TreeGrafter"/>
</dbReference>
<dbReference type="Gene3D" id="2.60.40.1220">
    <property type="match status" value="1"/>
</dbReference>
<dbReference type="EMBL" id="WEGH01000002">
    <property type="protein sequence ID" value="MQY05675.1"/>
    <property type="molecule type" value="Genomic_DNA"/>
</dbReference>
<accession>A0A7K0BWW6</accession>
<dbReference type="GO" id="GO:0042597">
    <property type="term" value="C:periplasmic space"/>
    <property type="evidence" value="ECO:0007669"/>
    <property type="project" value="InterPro"/>
</dbReference>
<dbReference type="AlphaFoldDB" id="A0A7K0BWW6"/>
<dbReference type="InterPro" id="IPR014756">
    <property type="entry name" value="Ig_E-set"/>
</dbReference>
<dbReference type="RefSeq" id="WP_328594399.1">
    <property type="nucleotide sequence ID" value="NZ_WEGH01000002.1"/>
</dbReference>
<keyword evidence="5" id="KW-0812">Transmembrane</keyword>
<dbReference type="Pfam" id="PF04234">
    <property type="entry name" value="CopC"/>
    <property type="match status" value="1"/>
</dbReference>
<keyword evidence="3 6" id="KW-0732">Signal</keyword>
<keyword evidence="9" id="KW-1185">Reference proteome</keyword>
<name>A0A7K0BWW6_9ACTN</name>
<feature type="signal peptide" evidence="6">
    <location>
        <begin position="1"/>
        <end position="25"/>
    </location>
</feature>
<evidence type="ECO:0000313" key="8">
    <source>
        <dbReference type="EMBL" id="MQY05675.1"/>
    </source>
</evidence>
<evidence type="ECO:0000256" key="1">
    <source>
        <dbReference type="ARBA" id="ARBA00004196"/>
    </source>
</evidence>
<feature type="domain" description="CopC" evidence="7">
    <location>
        <begin position="26"/>
        <end position="116"/>
    </location>
</feature>
<dbReference type="InterPro" id="IPR007348">
    <property type="entry name" value="CopC_dom"/>
</dbReference>
<comment type="subcellular location">
    <subcellularLocation>
        <location evidence="1">Cell envelope</location>
    </subcellularLocation>
</comment>
<keyword evidence="4" id="KW-0186">Copper</keyword>
<evidence type="ECO:0000256" key="6">
    <source>
        <dbReference type="SAM" id="SignalP"/>
    </source>
</evidence>
<dbReference type="GO" id="GO:0030313">
    <property type="term" value="C:cell envelope"/>
    <property type="evidence" value="ECO:0007669"/>
    <property type="project" value="UniProtKB-SubCell"/>
</dbReference>
<dbReference type="SUPFAM" id="SSF81296">
    <property type="entry name" value="E set domains"/>
    <property type="match status" value="1"/>
</dbReference>